<name>A0A0W0Z9I0_LEGSP</name>
<dbReference type="InterPro" id="IPR015422">
    <property type="entry name" value="PyrdxlP-dep_Trfase_small"/>
</dbReference>
<evidence type="ECO:0000313" key="11">
    <source>
        <dbReference type="EMBL" id="KTD65711.1"/>
    </source>
</evidence>
<evidence type="ECO:0000256" key="3">
    <source>
        <dbReference type="ARBA" id="ARBA00007970"/>
    </source>
</evidence>
<evidence type="ECO:0000256" key="4">
    <source>
        <dbReference type="ARBA" id="ARBA00011738"/>
    </source>
</evidence>
<keyword evidence="6 9" id="KW-0808">Transferase</keyword>
<protein>
    <recommendedName>
        <fullName evidence="9">Histidinol-phosphate aminotransferase</fullName>
        <ecNumber evidence="9">2.6.1.9</ecNumber>
    </recommendedName>
    <alternativeName>
        <fullName evidence="9">Imidazole acetol-phosphate transaminase</fullName>
    </alternativeName>
</protein>
<dbReference type="UniPathway" id="UPA00031">
    <property type="reaction ID" value="UER00012"/>
</dbReference>
<comment type="catalytic activity">
    <reaction evidence="8 9">
        <text>L-histidinol phosphate + 2-oxoglutarate = 3-(imidazol-4-yl)-2-oxopropyl phosphate + L-glutamate</text>
        <dbReference type="Rhea" id="RHEA:23744"/>
        <dbReference type="ChEBI" id="CHEBI:16810"/>
        <dbReference type="ChEBI" id="CHEBI:29985"/>
        <dbReference type="ChEBI" id="CHEBI:57766"/>
        <dbReference type="ChEBI" id="CHEBI:57980"/>
        <dbReference type="EC" id="2.6.1.9"/>
    </reaction>
</comment>
<keyword evidence="12" id="KW-1185">Reference proteome</keyword>
<comment type="cofactor">
    <cofactor evidence="1 9">
        <name>pyridoxal 5'-phosphate</name>
        <dbReference type="ChEBI" id="CHEBI:597326"/>
    </cofactor>
</comment>
<accession>A0A0W0Z9I0</accession>
<dbReference type="InterPro" id="IPR004839">
    <property type="entry name" value="Aminotransferase_I/II_large"/>
</dbReference>
<dbReference type="GO" id="GO:0004400">
    <property type="term" value="F:histidinol-phosphate transaminase activity"/>
    <property type="evidence" value="ECO:0007669"/>
    <property type="project" value="UniProtKB-UniRule"/>
</dbReference>
<evidence type="ECO:0000256" key="8">
    <source>
        <dbReference type="ARBA" id="ARBA00047481"/>
    </source>
</evidence>
<comment type="subunit">
    <text evidence="4 9">Homodimer.</text>
</comment>
<dbReference type="Pfam" id="PF00155">
    <property type="entry name" value="Aminotran_1_2"/>
    <property type="match status" value="1"/>
</dbReference>
<dbReference type="OrthoDB" id="9813612at2"/>
<keyword evidence="5 9" id="KW-0032">Aminotransferase</keyword>
<dbReference type="SUPFAM" id="SSF53383">
    <property type="entry name" value="PLP-dependent transferases"/>
    <property type="match status" value="1"/>
</dbReference>
<dbReference type="InterPro" id="IPR015421">
    <property type="entry name" value="PyrdxlP-dep_Trfase_major"/>
</dbReference>
<evidence type="ECO:0000259" key="10">
    <source>
        <dbReference type="Pfam" id="PF00155"/>
    </source>
</evidence>
<evidence type="ECO:0000256" key="7">
    <source>
        <dbReference type="ARBA" id="ARBA00022898"/>
    </source>
</evidence>
<dbReference type="AlphaFoldDB" id="A0A0W0Z9I0"/>
<dbReference type="InterPro" id="IPR050106">
    <property type="entry name" value="HistidinolP_aminotransfase"/>
</dbReference>
<dbReference type="Gene3D" id="3.90.1150.10">
    <property type="entry name" value="Aspartate Aminotransferase, domain 1"/>
    <property type="match status" value="1"/>
</dbReference>
<comment type="pathway">
    <text evidence="2 9">Amino-acid biosynthesis; L-histidine biosynthesis; L-histidine from 5-phospho-alpha-D-ribose 1-diphosphate: step 7/9.</text>
</comment>
<evidence type="ECO:0000256" key="6">
    <source>
        <dbReference type="ARBA" id="ARBA00022679"/>
    </source>
</evidence>
<dbReference type="GO" id="GO:0000105">
    <property type="term" value="P:L-histidine biosynthetic process"/>
    <property type="evidence" value="ECO:0007669"/>
    <property type="project" value="UniProtKB-UniRule"/>
</dbReference>
<gene>
    <name evidence="11" type="primary">hisC-2</name>
    <name evidence="9" type="synonym">hisC</name>
    <name evidence="11" type="ORF">Lspi_0423</name>
</gene>
<dbReference type="GO" id="GO:0030170">
    <property type="term" value="F:pyridoxal phosphate binding"/>
    <property type="evidence" value="ECO:0007669"/>
    <property type="project" value="InterPro"/>
</dbReference>
<evidence type="ECO:0000256" key="9">
    <source>
        <dbReference type="HAMAP-Rule" id="MF_01023"/>
    </source>
</evidence>
<dbReference type="STRING" id="452.Lspi_0423"/>
<dbReference type="EC" id="2.6.1.9" evidence="9"/>
<dbReference type="Proteomes" id="UP000054877">
    <property type="component" value="Unassembled WGS sequence"/>
</dbReference>
<reference evidence="11 12" key="1">
    <citation type="submission" date="2015-11" db="EMBL/GenBank/DDBJ databases">
        <title>Genomic analysis of 38 Legionella species identifies large and diverse effector repertoires.</title>
        <authorList>
            <person name="Burstein D."/>
            <person name="Amaro F."/>
            <person name="Zusman T."/>
            <person name="Lifshitz Z."/>
            <person name="Cohen O."/>
            <person name="Gilbert J.A."/>
            <person name="Pupko T."/>
            <person name="Shuman H.A."/>
            <person name="Segal G."/>
        </authorList>
    </citation>
    <scope>NUCLEOTIDE SEQUENCE [LARGE SCALE GENOMIC DNA]</scope>
    <source>
        <strain evidence="11 12">Mt.St.Helens-9</strain>
    </source>
</reference>
<keyword evidence="7 9" id="KW-0663">Pyridoxal phosphate</keyword>
<dbReference type="PATRIC" id="fig|452.5.peg.461"/>
<dbReference type="InterPro" id="IPR005861">
    <property type="entry name" value="HisP_aminotrans"/>
</dbReference>
<keyword evidence="9" id="KW-0368">Histidine biosynthesis</keyword>
<proteinExistence type="inferred from homology"/>
<sequence>MSCDYHLLPHPGIQSLHPYVPGKSIRELEKETGLTDIIKLASNENQLGCSHRVKETLADLTIHQIATYPSPAIHPLRGKLSAMLGIPESMLVFGNGSDSLFSFLLTLFAVNRNKHILTHDLAFISYVIQAQTLGIPSVQTPVNENYEADIDALITAANEQTALIFLSNPNNPTGILIPIKEIKRLLESIPESTIVVLDEAYYEFAYPHGDKTSLNLLADHPNLVITRTFSKIYGLAGLRIGYAMANPDIIELLLRVQLPFAVNQVALAAAYAALDDQDFVARTLTMNEQGMQQLQEGLDALQLSHIPSCCNFLTFDCGRDSLPVYQELLQNGIIVRPLKSYGLMNHLRVSIGTHQQNTRFLSALSTIMQDTNKE</sequence>
<dbReference type="PANTHER" id="PTHR43643">
    <property type="entry name" value="HISTIDINOL-PHOSPHATE AMINOTRANSFERASE 2"/>
    <property type="match status" value="1"/>
</dbReference>
<dbReference type="PANTHER" id="PTHR43643:SF3">
    <property type="entry name" value="HISTIDINOL-PHOSPHATE AMINOTRANSFERASE"/>
    <property type="match status" value="1"/>
</dbReference>
<evidence type="ECO:0000256" key="1">
    <source>
        <dbReference type="ARBA" id="ARBA00001933"/>
    </source>
</evidence>
<organism evidence="11 12">
    <name type="scientific">Legionella spiritensis</name>
    <dbReference type="NCBI Taxonomy" id="452"/>
    <lineage>
        <taxon>Bacteria</taxon>
        <taxon>Pseudomonadati</taxon>
        <taxon>Pseudomonadota</taxon>
        <taxon>Gammaproteobacteria</taxon>
        <taxon>Legionellales</taxon>
        <taxon>Legionellaceae</taxon>
        <taxon>Legionella</taxon>
    </lineage>
</organism>
<dbReference type="Gene3D" id="3.40.640.10">
    <property type="entry name" value="Type I PLP-dependent aspartate aminotransferase-like (Major domain)"/>
    <property type="match status" value="1"/>
</dbReference>
<dbReference type="InterPro" id="IPR015424">
    <property type="entry name" value="PyrdxlP-dep_Trfase"/>
</dbReference>
<feature type="modified residue" description="N6-(pyridoxal phosphate)lysine" evidence="9">
    <location>
        <position position="231"/>
    </location>
</feature>
<feature type="domain" description="Aminotransferase class I/classII large" evidence="10">
    <location>
        <begin position="35"/>
        <end position="364"/>
    </location>
</feature>
<evidence type="ECO:0000256" key="5">
    <source>
        <dbReference type="ARBA" id="ARBA00022576"/>
    </source>
</evidence>
<dbReference type="RefSeq" id="WP_058482364.1">
    <property type="nucleotide sequence ID" value="NZ_CAAAII010000003.1"/>
</dbReference>
<evidence type="ECO:0000313" key="12">
    <source>
        <dbReference type="Proteomes" id="UP000054877"/>
    </source>
</evidence>
<dbReference type="EMBL" id="LNYX01000005">
    <property type="protein sequence ID" value="KTD65711.1"/>
    <property type="molecule type" value="Genomic_DNA"/>
</dbReference>
<evidence type="ECO:0000256" key="2">
    <source>
        <dbReference type="ARBA" id="ARBA00005011"/>
    </source>
</evidence>
<comment type="similarity">
    <text evidence="3 9">Belongs to the class-II pyridoxal-phosphate-dependent aminotransferase family. Histidinol-phosphate aminotransferase subfamily.</text>
</comment>
<keyword evidence="9" id="KW-0028">Amino-acid biosynthesis</keyword>
<dbReference type="NCBIfam" id="TIGR01141">
    <property type="entry name" value="hisC"/>
    <property type="match status" value="1"/>
</dbReference>
<comment type="caution">
    <text evidence="11">The sequence shown here is derived from an EMBL/GenBank/DDBJ whole genome shotgun (WGS) entry which is preliminary data.</text>
</comment>
<dbReference type="HAMAP" id="MF_01023">
    <property type="entry name" value="HisC_aminotrans_2"/>
    <property type="match status" value="1"/>
</dbReference>
<dbReference type="CDD" id="cd00609">
    <property type="entry name" value="AAT_like"/>
    <property type="match status" value="1"/>
</dbReference>